<evidence type="ECO:0000313" key="2">
    <source>
        <dbReference type="Proteomes" id="UP000886998"/>
    </source>
</evidence>
<dbReference type="OrthoDB" id="7551542at2759"/>
<gene>
    <name evidence="1" type="ORF">TNIN_380971</name>
</gene>
<protein>
    <submittedName>
        <fullName evidence="1">Uncharacterized protein</fullName>
    </submittedName>
</protein>
<proteinExistence type="predicted"/>
<dbReference type="AlphaFoldDB" id="A0A8X6XMS5"/>
<keyword evidence="2" id="KW-1185">Reference proteome</keyword>
<name>A0A8X6XMS5_9ARAC</name>
<dbReference type="EMBL" id="BMAV01010718">
    <property type="protein sequence ID" value="GFY56023.1"/>
    <property type="molecule type" value="Genomic_DNA"/>
</dbReference>
<comment type="caution">
    <text evidence="1">The sequence shown here is derived from an EMBL/GenBank/DDBJ whole genome shotgun (WGS) entry which is preliminary data.</text>
</comment>
<sequence>MGTLKLRRTPLRTAFTKAVNNLQEITENDPVEHYTVLCSRLPLRTGLETKSASTENSTSASSSSTNVLANRASSSEVLLQTLVVMLQNGNHESLGKRPHLVLTSKEYRKFQDKGLVQNVDNYSEKGNLHHVTKHHIQYVVGWKGDLFKLLLFEEDKK</sequence>
<organism evidence="1 2">
    <name type="scientific">Trichonephila inaurata madagascariensis</name>
    <dbReference type="NCBI Taxonomy" id="2747483"/>
    <lineage>
        <taxon>Eukaryota</taxon>
        <taxon>Metazoa</taxon>
        <taxon>Ecdysozoa</taxon>
        <taxon>Arthropoda</taxon>
        <taxon>Chelicerata</taxon>
        <taxon>Arachnida</taxon>
        <taxon>Araneae</taxon>
        <taxon>Araneomorphae</taxon>
        <taxon>Entelegynae</taxon>
        <taxon>Araneoidea</taxon>
        <taxon>Nephilidae</taxon>
        <taxon>Trichonephila</taxon>
        <taxon>Trichonephila inaurata</taxon>
    </lineage>
</organism>
<evidence type="ECO:0000313" key="1">
    <source>
        <dbReference type="EMBL" id="GFY56023.1"/>
    </source>
</evidence>
<dbReference type="Proteomes" id="UP000886998">
    <property type="component" value="Unassembled WGS sequence"/>
</dbReference>
<accession>A0A8X6XMS5</accession>
<reference evidence="1" key="1">
    <citation type="submission" date="2020-08" db="EMBL/GenBank/DDBJ databases">
        <title>Multicomponent nature underlies the extraordinary mechanical properties of spider dragline silk.</title>
        <authorList>
            <person name="Kono N."/>
            <person name="Nakamura H."/>
            <person name="Mori M."/>
            <person name="Yoshida Y."/>
            <person name="Ohtoshi R."/>
            <person name="Malay A.D."/>
            <person name="Moran D.A.P."/>
            <person name="Tomita M."/>
            <person name="Numata K."/>
            <person name="Arakawa K."/>
        </authorList>
    </citation>
    <scope>NUCLEOTIDE SEQUENCE</scope>
</reference>